<proteinExistence type="predicted"/>
<organism evidence="3 5">
    <name type="scientific">Cucumis melo var. makuwa</name>
    <name type="common">Oriental melon</name>
    <dbReference type="NCBI Taxonomy" id="1194695"/>
    <lineage>
        <taxon>Eukaryota</taxon>
        <taxon>Viridiplantae</taxon>
        <taxon>Streptophyta</taxon>
        <taxon>Embryophyta</taxon>
        <taxon>Tracheophyta</taxon>
        <taxon>Spermatophyta</taxon>
        <taxon>Magnoliopsida</taxon>
        <taxon>eudicotyledons</taxon>
        <taxon>Gunneridae</taxon>
        <taxon>Pentapetalae</taxon>
        <taxon>rosids</taxon>
        <taxon>fabids</taxon>
        <taxon>Cucurbitales</taxon>
        <taxon>Cucurbitaceae</taxon>
        <taxon>Benincaseae</taxon>
        <taxon>Cucumis</taxon>
    </lineage>
</organism>
<name>A0A5D3DZM1_CUCMM</name>
<protein>
    <submittedName>
        <fullName evidence="3">Uncharacterized protein</fullName>
    </submittedName>
</protein>
<dbReference type="Proteomes" id="UP000321947">
    <property type="component" value="Unassembled WGS sequence"/>
</dbReference>
<evidence type="ECO:0000313" key="5">
    <source>
        <dbReference type="Proteomes" id="UP000321947"/>
    </source>
</evidence>
<evidence type="ECO:0000313" key="2">
    <source>
        <dbReference type="EMBL" id="KAA0045264.1"/>
    </source>
</evidence>
<dbReference type="Proteomes" id="UP000321393">
    <property type="component" value="Unassembled WGS sequence"/>
</dbReference>
<dbReference type="EMBL" id="SSTE01014734">
    <property type="protein sequence ID" value="KAA0045264.1"/>
    <property type="molecule type" value="Genomic_DNA"/>
</dbReference>
<feature type="region of interest" description="Disordered" evidence="1">
    <location>
        <begin position="146"/>
        <end position="188"/>
    </location>
</feature>
<feature type="compositionally biased region" description="Basic and acidic residues" evidence="1">
    <location>
        <begin position="146"/>
        <end position="157"/>
    </location>
</feature>
<gene>
    <name evidence="3" type="ORF">E5676_scaffold1810G00120</name>
    <name evidence="2" type="ORF">E6C27_scaffold10127G00130</name>
</gene>
<reference evidence="4 5" key="1">
    <citation type="submission" date="2019-08" db="EMBL/GenBank/DDBJ databases">
        <title>Draft genome sequences of two oriental melons (Cucumis melo L. var makuwa).</title>
        <authorList>
            <person name="Kwon S.-Y."/>
        </authorList>
    </citation>
    <scope>NUCLEOTIDE SEQUENCE [LARGE SCALE GENOMIC DNA]</scope>
    <source>
        <strain evidence="5">cv. Chang Bougi</strain>
        <strain evidence="4">cv. SW 3</strain>
        <tissue evidence="3">Leaf</tissue>
    </source>
</reference>
<evidence type="ECO:0000313" key="4">
    <source>
        <dbReference type="Proteomes" id="UP000321393"/>
    </source>
</evidence>
<dbReference type="EMBL" id="SSTD01002057">
    <property type="protein sequence ID" value="TYK28690.1"/>
    <property type="molecule type" value="Genomic_DNA"/>
</dbReference>
<sequence length="301" mass="32528">MWLATITSGHSPACACSYLCLCLKNGNGKSEHKNTQLVIPSDYAVISVSDPVGSLHHVCVIIVVIPKDTHVVENSARADAHDSRDRTRLAHSFGLKDGSASRGCTDGWRREIIGATWLGSSGLDRGDNLMRLASTATDATNQLICNDKRQTVPESRRPMTAPRQSRSNGGREKRATVTERPAADGNLDDAGKTFSERVADAACCGFATTDDGGGVVAAAARVLLLGLEEFLKEKHPEYILEEVNVVCGAGKFEHFNLQTKGDKKIKPSIKEPPKLQLKPLPNYSKYTYLGENDTLPVIISA</sequence>
<comment type="caution">
    <text evidence="3">The sequence shown here is derived from an EMBL/GenBank/DDBJ whole genome shotgun (WGS) entry which is preliminary data.</text>
</comment>
<dbReference type="AlphaFoldDB" id="A0A5D3DZM1"/>
<evidence type="ECO:0000256" key="1">
    <source>
        <dbReference type="SAM" id="MobiDB-lite"/>
    </source>
</evidence>
<evidence type="ECO:0000313" key="3">
    <source>
        <dbReference type="EMBL" id="TYK28690.1"/>
    </source>
</evidence>
<accession>A0A5D3DZM1</accession>